<proteinExistence type="predicted"/>
<dbReference type="InterPro" id="IPR037171">
    <property type="entry name" value="NagB/RpiA_transferase-like"/>
</dbReference>
<dbReference type="Gene3D" id="3.40.50.1360">
    <property type="match status" value="1"/>
</dbReference>
<dbReference type="SUPFAM" id="SSF46785">
    <property type="entry name" value="Winged helix' DNA-binding domain"/>
    <property type="match status" value="1"/>
</dbReference>
<dbReference type="PRINTS" id="PR00037">
    <property type="entry name" value="HTHLACR"/>
</dbReference>
<dbReference type="SUPFAM" id="SSF100950">
    <property type="entry name" value="NagB/RpiA/CoA transferase-like"/>
    <property type="match status" value="1"/>
</dbReference>
<dbReference type="InterPro" id="IPR036388">
    <property type="entry name" value="WH-like_DNA-bd_sf"/>
</dbReference>
<keyword evidence="1" id="KW-0805">Transcription regulation</keyword>
<name>A0ABT6Y763_9BACT</name>
<evidence type="ECO:0000256" key="1">
    <source>
        <dbReference type="ARBA" id="ARBA00023015"/>
    </source>
</evidence>
<dbReference type="SMART" id="SM01134">
    <property type="entry name" value="DeoRC"/>
    <property type="match status" value="1"/>
</dbReference>
<keyword evidence="2 5" id="KW-0238">DNA-binding</keyword>
<keyword evidence="3" id="KW-0804">Transcription</keyword>
<evidence type="ECO:0000256" key="3">
    <source>
        <dbReference type="ARBA" id="ARBA00023163"/>
    </source>
</evidence>
<dbReference type="PANTHER" id="PTHR30363:SF44">
    <property type="entry name" value="AGA OPERON TRANSCRIPTIONAL REPRESSOR-RELATED"/>
    <property type="match status" value="1"/>
</dbReference>
<evidence type="ECO:0000313" key="5">
    <source>
        <dbReference type="EMBL" id="MDI9859314.1"/>
    </source>
</evidence>
<evidence type="ECO:0000259" key="4">
    <source>
        <dbReference type="PROSITE" id="PS51000"/>
    </source>
</evidence>
<keyword evidence="6" id="KW-1185">Reference proteome</keyword>
<dbReference type="SMART" id="SM00420">
    <property type="entry name" value="HTH_DEOR"/>
    <property type="match status" value="1"/>
</dbReference>
<feature type="domain" description="HTH deoR-type" evidence="4">
    <location>
        <begin position="3"/>
        <end position="58"/>
    </location>
</feature>
<dbReference type="Pfam" id="PF00455">
    <property type="entry name" value="DeoRC"/>
    <property type="match status" value="1"/>
</dbReference>
<sequence>MNYQLRKQLILQTVEEKGSVEVKDLADLLQISEITVRRDLATLSEQGLLYRTHGGAMKMSLLQTPTSFANKSTSRMAEKDYICQKASQLIEEGDVIFLDCGSTVSRLCQYIKHKRIKVITNSLPIVYELMGTEVSVNLIGGELDAERQAIHGTIALEHIARYQANKAFLGIDGISLARGLSAASEKEASIATALAQHAQEVILLCDASKLEKEAYLQFASFDMLDVLITDASADKALLAQYEQKGLKIIG</sequence>
<dbReference type="InterPro" id="IPR018356">
    <property type="entry name" value="Tscrpt_reg_HTH_DeoR_CS"/>
</dbReference>
<dbReference type="InterPro" id="IPR001034">
    <property type="entry name" value="DeoR_HTH"/>
</dbReference>
<dbReference type="Proteomes" id="UP001236507">
    <property type="component" value="Unassembled WGS sequence"/>
</dbReference>
<gene>
    <name evidence="5" type="ORF">QM524_08845</name>
</gene>
<dbReference type="GO" id="GO:0003677">
    <property type="term" value="F:DNA binding"/>
    <property type="evidence" value="ECO:0007669"/>
    <property type="project" value="UniProtKB-KW"/>
</dbReference>
<dbReference type="PROSITE" id="PS00894">
    <property type="entry name" value="HTH_DEOR_1"/>
    <property type="match status" value="1"/>
</dbReference>
<dbReference type="InterPro" id="IPR014036">
    <property type="entry name" value="DeoR-like_C"/>
</dbReference>
<accession>A0ABT6Y763</accession>
<evidence type="ECO:0000313" key="6">
    <source>
        <dbReference type="Proteomes" id="UP001236507"/>
    </source>
</evidence>
<dbReference type="PANTHER" id="PTHR30363">
    <property type="entry name" value="HTH-TYPE TRANSCRIPTIONAL REGULATOR SRLR-RELATED"/>
    <property type="match status" value="1"/>
</dbReference>
<dbReference type="RefSeq" id="WP_283344275.1">
    <property type="nucleotide sequence ID" value="NZ_JASHIF010000007.1"/>
</dbReference>
<evidence type="ECO:0000256" key="2">
    <source>
        <dbReference type="ARBA" id="ARBA00023125"/>
    </source>
</evidence>
<reference evidence="5 6" key="1">
    <citation type="submission" date="2023-05" db="EMBL/GenBank/DDBJ databases">
        <title>Novel species of genus Flectobacillus isolated from stream in China.</title>
        <authorList>
            <person name="Lu H."/>
        </authorList>
    </citation>
    <scope>NUCLEOTIDE SEQUENCE [LARGE SCALE GENOMIC DNA]</scope>
    <source>
        <strain evidence="5 6">KCTC 42575</strain>
    </source>
</reference>
<dbReference type="InterPro" id="IPR050313">
    <property type="entry name" value="Carb_Metab_HTH_regulators"/>
</dbReference>
<organism evidence="5 6">
    <name type="scientific">Flectobacillus roseus</name>
    <dbReference type="NCBI Taxonomy" id="502259"/>
    <lineage>
        <taxon>Bacteria</taxon>
        <taxon>Pseudomonadati</taxon>
        <taxon>Bacteroidota</taxon>
        <taxon>Cytophagia</taxon>
        <taxon>Cytophagales</taxon>
        <taxon>Flectobacillaceae</taxon>
        <taxon>Flectobacillus</taxon>
    </lineage>
</organism>
<dbReference type="Pfam" id="PF08220">
    <property type="entry name" value="HTH_DeoR"/>
    <property type="match status" value="1"/>
</dbReference>
<dbReference type="Gene3D" id="1.10.10.10">
    <property type="entry name" value="Winged helix-like DNA-binding domain superfamily/Winged helix DNA-binding domain"/>
    <property type="match status" value="1"/>
</dbReference>
<dbReference type="PROSITE" id="PS51000">
    <property type="entry name" value="HTH_DEOR_2"/>
    <property type="match status" value="1"/>
</dbReference>
<comment type="caution">
    <text evidence="5">The sequence shown here is derived from an EMBL/GenBank/DDBJ whole genome shotgun (WGS) entry which is preliminary data.</text>
</comment>
<dbReference type="InterPro" id="IPR036390">
    <property type="entry name" value="WH_DNA-bd_sf"/>
</dbReference>
<dbReference type="EMBL" id="JASHIF010000007">
    <property type="protein sequence ID" value="MDI9859314.1"/>
    <property type="molecule type" value="Genomic_DNA"/>
</dbReference>
<protein>
    <submittedName>
        <fullName evidence="5">DeoR/GlpR family DNA-binding transcription regulator</fullName>
    </submittedName>
</protein>